<dbReference type="RefSeq" id="WP_055122109.1">
    <property type="nucleotide sequence ID" value="NZ_LKST01000002.1"/>
</dbReference>
<dbReference type="Proteomes" id="UP000050517">
    <property type="component" value="Unassembled WGS sequence"/>
</dbReference>
<evidence type="ECO:0000256" key="4">
    <source>
        <dbReference type="ARBA" id="ARBA00022833"/>
    </source>
</evidence>
<feature type="binding site" evidence="5">
    <location>
        <position position="218"/>
    </location>
    <ligand>
        <name>Zn(2+)</name>
        <dbReference type="ChEBI" id="CHEBI:29105"/>
    </ligand>
</feature>
<dbReference type="PATRIC" id="fig|1544416.3.peg.911"/>
<dbReference type="InterPro" id="IPR036589">
    <property type="entry name" value="HCY_dom_sf"/>
</dbReference>
<dbReference type="AlphaFoldDB" id="A0A0Q0Z405"/>
<keyword evidence="4 5" id="KW-0862">Zinc</keyword>
<dbReference type="GO" id="GO:0008898">
    <property type="term" value="F:S-adenosylmethionine-homocysteine S-methyltransferase activity"/>
    <property type="evidence" value="ECO:0007669"/>
    <property type="project" value="TreeGrafter"/>
</dbReference>
<keyword evidence="1 5" id="KW-0489">Methyltransferase</keyword>
<accession>A0A0Q0Z405</accession>
<comment type="cofactor">
    <cofactor evidence="5">
        <name>Zn(2+)</name>
        <dbReference type="ChEBI" id="CHEBI:29105"/>
    </cofactor>
</comment>
<feature type="binding site" evidence="5">
    <location>
        <position position="278"/>
    </location>
    <ligand>
        <name>Zn(2+)</name>
        <dbReference type="ChEBI" id="CHEBI:29105"/>
    </ligand>
</feature>
<dbReference type="Pfam" id="PF02574">
    <property type="entry name" value="S-methyl_trans"/>
    <property type="match status" value="1"/>
</dbReference>
<dbReference type="OrthoDB" id="9803687at2"/>
<dbReference type="GO" id="GO:0008270">
    <property type="term" value="F:zinc ion binding"/>
    <property type="evidence" value="ECO:0007669"/>
    <property type="project" value="InterPro"/>
</dbReference>
<dbReference type="InterPro" id="IPR003726">
    <property type="entry name" value="HCY_dom"/>
</dbReference>
<name>A0A0Q0Z405_9CORY</name>
<dbReference type="SUPFAM" id="SSF82282">
    <property type="entry name" value="Homocysteine S-methyltransferase"/>
    <property type="match status" value="1"/>
</dbReference>
<proteinExistence type="predicted"/>
<dbReference type="NCBIfam" id="NF007020">
    <property type="entry name" value="PRK09485.1"/>
    <property type="match status" value="1"/>
</dbReference>
<protein>
    <submittedName>
        <fullName evidence="7">Homocysteine S-methyltransferase</fullName>
        <ecNumber evidence="7">2.1.1.10</ecNumber>
    </submittedName>
</protein>
<dbReference type="PROSITE" id="PS50970">
    <property type="entry name" value="HCY"/>
    <property type="match status" value="1"/>
</dbReference>
<organism evidence="7 8">
    <name type="scientific">Corynebacterium oculi</name>
    <dbReference type="NCBI Taxonomy" id="1544416"/>
    <lineage>
        <taxon>Bacteria</taxon>
        <taxon>Bacillati</taxon>
        <taxon>Actinomycetota</taxon>
        <taxon>Actinomycetes</taxon>
        <taxon>Mycobacteriales</taxon>
        <taxon>Corynebacteriaceae</taxon>
        <taxon>Corynebacterium</taxon>
    </lineage>
</organism>
<dbReference type="PANTHER" id="PTHR46015:SF1">
    <property type="entry name" value="HOMOCYSTEINE S-METHYLTRANSFERASE-LIKE ISOFORM 1"/>
    <property type="match status" value="1"/>
</dbReference>
<evidence type="ECO:0000256" key="5">
    <source>
        <dbReference type="PROSITE-ProRule" id="PRU00333"/>
    </source>
</evidence>
<feature type="domain" description="Hcy-binding" evidence="6">
    <location>
        <begin position="4"/>
        <end position="293"/>
    </location>
</feature>
<gene>
    <name evidence="7" type="primary">mmuM</name>
    <name evidence="7" type="ORF">Cocul_00907</name>
</gene>
<dbReference type="EC" id="2.1.1.10" evidence="7"/>
<comment type="caution">
    <text evidence="7">The sequence shown here is derived from an EMBL/GenBank/DDBJ whole genome shotgun (WGS) entry which is preliminary data.</text>
</comment>
<evidence type="ECO:0000256" key="3">
    <source>
        <dbReference type="ARBA" id="ARBA00022723"/>
    </source>
</evidence>
<dbReference type="EMBL" id="LKST01000002">
    <property type="protein sequence ID" value="KQB84110.1"/>
    <property type="molecule type" value="Genomic_DNA"/>
</dbReference>
<dbReference type="Gene3D" id="3.20.20.330">
    <property type="entry name" value="Homocysteine-binding-like domain"/>
    <property type="match status" value="1"/>
</dbReference>
<reference evidence="7 8" key="1">
    <citation type="submission" date="2015-10" db="EMBL/GenBank/DDBJ databases">
        <title>Corynebacteirum lowii and Corynebacterium oculi species nova, derived from human clinical disease and and emended description of Corynebacterium mastiditis.</title>
        <authorList>
            <person name="Bernard K."/>
            <person name="Pacheco A.L."/>
            <person name="Mcdougall C."/>
            <person name="Burtx T."/>
            <person name="Weibe D."/>
            <person name="Tyler S."/>
            <person name="Olson A.B."/>
            <person name="Cnockaert M."/>
            <person name="Eguchi H."/>
            <person name="Kuwahara T."/>
            <person name="Nakayama-Imaohji H."/>
            <person name="Boudewijins M."/>
            <person name="Van Hoecke F."/>
            <person name="Bernier A.-M."/>
            <person name="Vandamme P."/>
        </authorList>
    </citation>
    <scope>NUCLEOTIDE SEQUENCE [LARGE SCALE GENOMIC DNA]</scope>
    <source>
        <strain evidence="7 8">NML 130210</strain>
    </source>
</reference>
<sequence length="296" mass="30907">MPSFLDHLHQAHPEPLLLDGGLGTHLERRGQDLGGRLWSARVLAEEPAEVRAAHADFFAAGAQIATTCSYQVTFEGCGPSTESLLSSSVRLAREAARGAEDATGQPRWVAASVGPYGAGPGAGTEYDGAYGLGVADLIRWHRARVEILAAAGPDLLLAETIPSLPEVRALARLFREVNLPVALSLSVTGDRLCDGSDLRLAARAAAKIPSLCALGINCCSVAQARRALAILAEHAIVPLLAYPNSGEEWDAGARRWKHGPGQSPVALIDAPVALLGGCCRVGPREIARLAAEVSAG</sequence>
<keyword evidence="2 5" id="KW-0808">Transferase</keyword>
<feature type="binding site" evidence="5">
    <location>
        <position position="279"/>
    </location>
    <ligand>
        <name>Zn(2+)</name>
        <dbReference type="ChEBI" id="CHEBI:29105"/>
    </ligand>
</feature>
<evidence type="ECO:0000313" key="8">
    <source>
        <dbReference type="Proteomes" id="UP000050517"/>
    </source>
</evidence>
<evidence type="ECO:0000256" key="2">
    <source>
        <dbReference type="ARBA" id="ARBA00022679"/>
    </source>
</evidence>
<evidence type="ECO:0000256" key="1">
    <source>
        <dbReference type="ARBA" id="ARBA00022603"/>
    </source>
</evidence>
<dbReference type="GO" id="GO:0032259">
    <property type="term" value="P:methylation"/>
    <property type="evidence" value="ECO:0007669"/>
    <property type="project" value="UniProtKB-KW"/>
</dbReference>
<evidence type="ECO:0000259" key="6">
    <source>
        <dbReference type="PROSITE" id="PS50970"/>
    </source>
</evidence>
<dbReference type="InterPro" id="IPR051486">
    <property type="entry name" value="Hcy_S-methyltransferase"/>
</dbReference>
<evidence type="ECO:0000313" key="7">
    <source>
        <dbReference type="EMBL" id="KQB84110.1"/>
    </source>
</evidence>
<dbReference type="STRING" id="1544416.Cocul_00907"/>
<keyword evidence="8" id="KW-1185">Reference proteome</keyword>
<dbReference type="GO" id="GO:0009086">
    <property type="term" value="P:methionine biosynthetic process"/>
    <property type="evidence" value="ECO:0007669"/>
    <property type="project" value="InterPro"/>
</dbReference>
<dbReference type="GO" id="GO:0033528">
    <property type="term" value="P:S-methylmethionine cycle"/>
    <property type="evidence" value="ECO:0007669"/>
    <property type="project" value="TreeGrafter"/>
</dbReference>
<dbReference type="PANTHER" id="PTHR46015">
    <property type="entry name" value="ZGC:172121"/>
    <property type="match status" value="1"/>
</dbReference>
<keyword evidence="3 5" id="KW-0479">Metal-binding</keyword>